<dbReference type="Pfam" id="PF13540">
    <property type="entry name" value="RCC1_2"/>
    <property type="match status" value="1"/>
</dbReference>
<dbReference type="Gene3D" id="2.130.10.30">
    <property type="entry name" value="Regulator of chromosome condensation 1/beta-lactamase-inhibitor protein II"/>
    <property type="match status" value="1"/>
</dbReference>
<comment type="caution">
    <text evidence="1">The sequence shown here is derived from an EMBL/GenBank/DDBJ whole genome shotgun (WGS) entry which is preliminary data.</text>
</comment>
<evidence type="ECO:0000313" key="2">
    <source>
        <dbReference type="Proteomes" id="UP000816034"/>
    </source>
</evidence>
<sequence>MSNHFLYACSFDSSDLPFDLHQTSGFHHAVLDFNYKLMFGGDRRIYFVTENDEIITLRQPTTTSRGTQSNSTKVHLIPMNSPLKTKTLLLEADHLNFKSKYPRFHPTGYYRTLSDLYVVDMLNCDKVLRLEPDMKMFTFEHSKISTIISGPLGAAFLVQTKDKTLHNLKEGSTTVLNFNISFGCSFGGFSSSTPYSESTSPTLKRVDLEELADVIDVQAGYYHCIFLTSKGKVYVCGYDNMQQCSLGMISHSESFCPFTELKLDYGFATQIGGFSRGNYIINEKRQVYFIAEMFSSFSKKTHSLDFVQQFNLDDLNLECLNHDLKVNGNLNHIVATGWQCCISHNPNLQTEKTLKYMFKNLKVLSQQQDIGTNISDISIRVNNHTSSE</sequence>
<accession>A0AA88GQ66</accession>
<dbReference type="InterPro" id="IPR009091">
    <property type="entry name" value="RCC1/BLIP-II"/>
</dbReference>
<dbReference type="EMBL" id="PYSW02000023">
    <property type="protein sequence ID" value="KAG2382467.1"/>
    <property type="molecule type" value="Genomic_DNA"/>
</dbReference>
<reference evidence="1 2" key="1">
    <citation type="journal article" date="2018" name="BMC Genomics">
        <title>The genome of Naegleria lovaniensis, the basis for a comparative approach to unravel pathogenicity factors of the human pathogenic amoeba N. fowleri.</title>
        <authorList>
            <person name="Liechti N."/>
            <person name="Schurch N."/>
            <person name="Bruggmann R."/>
            <person name="Wittwer M."/>
        </authorList>
    </citation>
    <scope>NUCLEOTIDE SEQUENCE [LARGE SCALE GENOMIC DNA]</scope>
    <source>
        <strain evidence="1 2">ATCC 30569</strain>
    </source>
</reference>
<dbReference type="GeneID" id="68097502"/>
<name>A0AA88GQ66_NAELO</name>
<proteinExistence type="predicted"/>
<organism evidence="1 2">
    <name type="scientific">Naegleria lovaniensis</name>
    <name type="common">Amoeba</name>
    <dbReference type="NCBI Taxonomy" id="51637"/>
    <lineage>
        <taxon>Eukaryota</taxon>
        <taxon>Discoba</taxon>
        <taxon>Heterolobosea</taxon>
        <taxon>Tetramitia</taxon>
        <taxon>Eutetramitia</taxon>
        <taxon>Vahlkampfiidae</taxon>
        <taxon>Naegleria</taxon>
    </lineage>
</organism>
<dbReference type="SUPFAM" id="SSF50985">
    <property type="entry name" value="RCC1/BLIP-II"/>
    <property type="match status" value="1"/>
</dbReference>
<dbReference type="Proteomes" id="UP000816034">
    <property type="component" value="Unassembled WGS sequence"/>
</dbReference>
<keyword evidence="2" id="KW-1185">Reference proteome</keyword>
<protein>
    <submittedName>
        <fullName evidence="1">Uncharacterized protein</fullName>
    </submittedName>
</protein>
<evidence type="ECO:0000313" key="1">
    <source>
        <dbReference type="EMBL" id="KAG2382467.1"/>
    </source>
</evidence>
<dbReference type="RefSeq" id="XP_044548146.1">
    <property type="nucleotide sequence ID" value="XM_044694754.1"/>
</dbReference>
<dbReference type="AlphaFoldDB" id="A0AA88GQ66"/>
<gene>
    <name evidence="1" type="ORF">C9374_005047</name>
</gene>